<reference evidence="1 2" key="1">
    <citation type="submission" date="2019-11" db="EMBL/GenBank/DDBJ databases">
        <title>Draft genome sequences of five Paenibacillus species of dairy origin.</title>
        <authorList>
            <person name="Olajide A.M."/>
            <person name="Chen S."/>
            <person name="Lapointe G."/>
        </authorList>
    </citation>
    <scope>NUCLEOTIDE SEQUENCE [LARGE SCALE GENOMIC DNA]</scope>
    <source>
        <strain evidence="1 2">2CS3</strain>
    </source>
</reference>
<dbReference type="RefSeq" id="WP_054795644.1">
    <property type="nucleotide sequence ID" value="NZ_JARTHJ010000028.1"/>
</dbReference>
<dbReference type="Pfam" id="PF10957">
    <property type="entry name" value="Spore_Cse60"/>
    <property type="match status" value="1"/>
</dbReference>
<dbReference type="AlphaFoldDB" id="A0A7X2Z6M3"/>
<accession>A0A7X2Z6M3</accession>
<comment type="caution">
    <text evidence="1">The sequence shown here is derived from an EMBL/GenBank/DDBJ whole genome shotgun (WGS) entry which is preliminary data.</text>
</comment>
<keyword evidence="2" id="KW-1185">Reference proteome</keyword>
<evidence type="ECO:0000313" key="2">
    <source>
        <dbReference type="Proteomes" id="UP000450917"/>
    </source>
</evidence>
<name>A0A7X2Z6M3_9BACL</name>
<organism evidence="1 2">
    <name type="scientific">Paenibacillus validus</name>
    <dbReference type="NCBI Taxonomy" id="44253"/>
    <lineage>
        <taxon>Bacteria</taxon>
        <taxon>Bacillati</taxon>
        <taxon>Bacillota</taxon>
        <taxon>Bacilli</taxon>
        <taxon>Bacillales</taxon>
        <taxon>Paenibacillaceae</taxon>
        <taxon>Paenibacillus</taxon>
    </lineage>
</organism>
<proteinExistence type="predicted"/>
<protein>
    <submittedName>
        <fullName evidence="1">Sporulation protein Cse60</fullName>
    </submittedName>
</protein>
<sequence length="66" mass="7424">MIQVKEFVDTDNSYAEHKANEFLAGLNETQVVNVCYGSVIKTTPSGKETQRSTILIVYKTKAKRET</sequence>
<dbReference type="InterPro" id="IPR020296">
    <property type="entry name" value="Spore_Cse60"/>
</dbReference>
<dbReference type="Proteomes" id="UP000450917">
    <property type="component" value="Unassembled WGS sequence"/>
</dbReference>
<dbReference type="EMBL" id="WNZX01000001">
    <property type="protein sequence ID" value="MUG69315.1"/>
    <property type="molecule type" value="Genomic_DNA"/>
</dbReference>
<gene>
    <name evidence="1" type="ORF">GNP93_01365</name>
</gene>
<evidence type="ECO:0000313" key="1">
    <source>
        <dbReference type="EMBL" id="MUG69315.1"/>
    </source>
</evidence>